<sequence length="73" mass="8324">MNVYNVALWRRFAVNELPVLVDDIEASSPLLAALFVMQFYNIRVVQHVAVSCSNGFIWRHGRLSMVEESKVSV</sequence>
<dbReference type="Proteomes" id="UP000287352">
    <property type="component" value="Unassembled WGS sequence"/>
</dbReference>
<comment type="caution">
    <text evidence="1">The sequence shown here is derived from an EMBL/GenBank/DDBJ whole genome shotgun (WGS) entry which is preliminary data.</text>
</comment>
<organism evidence="1 2">
    <name type="scientific">Tengunoibacter tsumagoiensis</name>
    <dbReference type="NCBI Taxonomy" id="2014871"/>
    <lineage>
        <taxon>Bacteria</taxon>
        <taxon>Bacillati</taxon>
        <taxon>Chloroflexota</taxon>
        <taxon>Ktedonobacteria</taxon>
        <taxon>Ktedonobacterales</taxon>
        <taxon>Dictyobacteraceae</taxon>
        <taxon>Tengunoibacter</taxon>
    </lineage>
</organism>
<keyword evidence="2" id="KW-1185">Reference proteome</keyword>
<dbReference type="OrthoDB" id="172385at2"/>
<dbReference type="RefSeq" id="WP_126579765.1">
    <property type="nucleotide sequence ID" value="NZ_BIFR01000001.1"/>
</dbReference>
<reference evidence="2" key="1">
    <citation type="submission" date="2018-12" db="EMBL/GenBank/DDBJ databases">
        <title>Tengunoibacter tsumagoiensis gen. nov., sp. nov., Dictyobacter kobayashii sp. nov., D. alpinus sp. nov., and D. joshuensis sp. nov. and description of Dictyobacteraceae fam. nov. within the order Ktedonobacterales isolated from Tengu-no-mugimeshi.</title>
        <authorList>
            <person name="Wang C.M."/>
            <person name="Zheng Y."/>
            <person name="Sakai Y."/>
            <person name="Toyoda A."/>
            <person name="Minakuchi Y."/>
            <person name="Abe K."/>
            <person name="Yokota A."/>
            <person name="Yabe S."/>
        </authorList>
    </citation>
    <scope>NUCLEOTIDE SEQUENCE [LARGE SCALE GENOMIC DNA]</scope>
    <source>
        <strain evidence="2">Uno3</strain>
    </source>
</reference>
<proteinExistence type="predicted"/>
<accession>A0A401ZZ37</accession>
<dbReference type="AlphaFoldDB" id="A0A401ZZ37"/>
<dbReference type="EMBL" id="BIFR01000001">
    <property type="protein sequence ID" value="GCE12110.1"/>
    <property type="molecule type" value="Genomic_DNA"/>
</dbReference>
<gene>
    <name evidence="1" type="ORF">KTT_19690</name>
</gene>
<name>A0A401ZZ37_9CHLR</name>
<protein>
    <submittedName>
        <fullName evidence="1">Uncharacterized protein</fullName>
    </submittedName>
</protein>
<evidence type="ECO:0000313" key="2">
    <source>
        <dbReference type="Proteomes" id="UP000287352"/>
    </source>
</evidence>
<evidence type="ECO:0000313" key="1">
    <source>
        <dbReference type="EMBL" id="GCE12110.1"/>
    </source>
</evidence>